<proteinExistence type="predicted"/>
<reference evidence="1" key="1">
    <citation type="submission" date="2018-09" db="EMBL/GenBank/DDBJ databases">
        <authorList>
            <consortium name="PulseNet: The National Subtyping Network for Foodborne Disease Surveillance"/>
            <person name="Tarr C.L."/>
            <person name="Trees E."/>
            <person name="Katz L.S."/>
            <person name="Carleton-Romer H.A."/>
            <person name="Stroika S."/>
            <person name="Kucerova Z."/>
            <person name="Roache K.F."/>
            <person name="Sabol A.L."/>
            <person name="Besser J."/>
            <person name="Gerner-Smidt P."/>
        </authorList>
    </citation>
    <scope>NUCLEOTIDE SEQUENCE</scope>
    <source>
        <strain evidence="1">PNUSAS053160</strain>
    </source>
</reference>
<dbReference type="AlphaFoldDB" id="A0A5U1U1M2"/>
<sequence>MPRGMSRPPSKKSTAECPRLCIRERGGTTGKGAGVINQMNEKGPSVGQRPFLLRFLFSVTAVLNSTLGTVPRIYGYIPSC</sequence>
<organism evidence="1">
    <name type="scientific">Salmonella enterica</name>
    <name type="common">Salmonella choleraesuis</name>
    <dbReference type="NCBI Taxonomy" id="28901"/>
    <lineage>
        <taxon>Bacteria</taxon>
        <taxon>Pseudomonadati</taxon>
        <taxon>Pseudomonadota</taxon>
        <taxon>Gammaproteobacteria</taxon>
        <taxon>Enterobacterales</taxon>
        <taxon>Enterobacteriaceae</taxon>
        <taxon>Salmonella</taxon>
    </lineage>
</organism>
<protein>
    <submittedName>
        <fullName evidence="1">Uncharacterized protein</fullName>
    </submittedName>
</protein>
<gene>
    <name evidence="1" type="ORF">D3Z61_24880</name>
</gene>
<evidence type="ECO:0000313" key="1">
    <source>
        <dbReference type="EMBL" id="EBO8314136.1"/>
    </source>
</evidence>
<dbReference type="EMBL" id="AAGJTO010000031">
    <property type="protein sequence ID" value="EBO8314136.1"/>
    <property type="molecule type" value="Genomic_DNA"/>
</dbReference>
<accession>A0A5U1U1M2</accession>
<comment type="caution">
    <text evidence="1">The sequence shown here is derived from an EMBL/GenBank/DDBJ whole genome shotgun (WGS) entry which is preliminary data.</text>
</comment>
<name>A0A5U1U1M2_SALER</name>